<comment type="caution">
    <text evidence="13">The sequence shown here is derived from an EMBL/GenBank/DDBJ whole genome shotgun (WGS) entry which is preliminary data.</text>
</comment>
<dbReference type="SMART" id="SM00852">
    <property type="entry name" value="MoCF_biosynth"/>
    <property type="match status" value="1"/>
</dbReference>
<dbReference type="EMBL" id="WNCL01000024">
    <property type="protein sequence ID" value="MTU43646.1"/>
    <property type="molecule type" value="Genomic_DNA"/>
</dbReference>
<dbReference type="Proteomes" id="UP000462362">
    <property type="component" value="Unassembled WGS sequence"/>
</dbReference>
<evidence type="ECO:0000256" key="3">
    <source>
        <dbReference type="ARBA" id="ARBA00005046"/>
    </source>
</evidence>
<dbReference type="FunFam" id="3.40.980.10:FF:000004">
    <property type="entry name" value="Molybdopterin molybdenumtransferase"/>
    <property type="match status" value="1"/>
</dbReference>
<dbReference type="PANTHER" id="PTHR10192">
    <property type="entry name" value="MOLYBDOPTERIN BIOSYNTHESIS PROTEIN"/>
    <property type="match status" value="1"/>
</dbReference>
<dbReference type="InterPro" id="IPR005111">
    <property type="entry name" value="MoeA_C_domain_IV"/>
</dbReference>
<name>A0A6I3S1T0_9BURK</name>
<comment type="function">
    <text evidence="2 11">Catalyzes the insertion of molybdate into adenylated molybdopterin with the concomitant release of AMP.</text>
</comment>
<evidence type="ECO:0000256" key="5">
    <source>
        <dbReference type="ARBA" id="ARBA00022505"/>
    </source>
</evidence>
<keyword evidence="8 11" id="KW-0460">Magnesium</keyword>
<evidence type="ECO:0000256" key="2">
    <source>
        <dbReference type="ARBA" id="ARBA00002901"/>
    </source>
</evidence>
<dbReference type="GO" id="GO:0006777">
    <property type="term" value="P:Mo-molybdopterin cofactor biosynthetic process"/>
    <property type="evidence" value="ECO:0007669"/>
    <property type="project" value="UniProtKB-UniRule"/>
</dbReference>
<evidence type="ECO:0000313" key="13">
    <source>
        <dbReference type="EMBL" id="MTU43646.1"/>
    </source>
</evidence>
<dbReference type="InterPro" id="IPR005110">
    <property type="entry name" value="MoeA_linker/N"/>
</dbReference>
<dbReference type="EC" id="2.10.1.1" evidence="11"/>
<dbReference type="InterPro" id="IPR036425">
    <property type="entry name" value="MoaB/Mog-like_dom_sf"/>
</dbReference>
<proteinExistence type="inferred from homology"/>
<evidence type="ECO:0000256" key="8">
    <source>
        <dbReference type="ARBA" id="ARBA00022842"/>
    </source>
</evidence>
<dbReference type="Gene3D" id="3.40.980.10">
    <property type="entry name" value="MoaB/Mog-like domain"/>
    <property type="match status" value="1"/>
</dbReference>
<evidence type="ECO:0000256" key="7">
    <source>
        <dbReference type="ARBA" id="ARBA00022723"/>
    </source>
</evidence>
<accession>A0A6I3S1T0</accession>
<dbReference type="Pfam" id="PF00994">
    <property type="entry name" value="MoCF_biosynth"/>
    <property type="match status" value="1"/>
</dbReference>
<evidence type="ECO:0000256" key="6">
    <source>
        <dbReference type="ARBA" id="ARBA00022679"/>
    </source>
</evidence>
<dbReference type="InterPro" id="IPR036135">
    <property type="entry name" value="MoeA_linker/N_sf"/>
</dbReference>
<evidence type="ECO:0000256" key="9">
    <source>
        <dbReference type="ARBA" id="ARBA00023150"/>
    </source>
</evidence>
<dbReference type="AlphaFoldDB" id="A0A6I3S1T0"/>
<dbReference type="NCBIfam" id="TIGR00177">
    <property type="entry name" value="molyb_syn"/>
    <property type="match status" value="1"/>
</dbReference>
<sequence>MEVKTYTQTLEFLRSYIEPVASTAEKTISEALGFVLAEDLHSPIDLPLFNNSAMDGWAFGSEDIKPEGFTLKEVGSSFAGHPYPKKLQSGECVRIMTGGEVPEGADTVVKQEIVKADDKEITFPSEVRADDNVRRKGEEIRSGDVCMTKGTLLHAPEINFLAALGIHKVTVFKKVKVGFFSTGDELQSIDQPLAPGKIYDSNRYCIGAMLREKGFDIIDYGVIKDNPETLRECLLRASQECDAVITSGGVSVGEADFTRKVVLEIGELISWHCLIKPGKPLAVGKIGKAYFFGLPGNPTAAQVTFYAIVSIALALLSGQKDPKLVYALAAAKGKFKKNVGYTDFQRGLLTMEDGRVTVTPAGSQKTGALKSMIKANCFIYLADNQAAPADGELIPVVPFWGAC</sequence>
<reference evidence="13 14" key="1">
    <citation type="journal article" date="2019" name="Nat. Med.">
        <title>A library of human gut bacterial isolates paired with longitudinal multiomics data enables mechanistic microbiome research.</title>
        <authorList>
            <person name="Poyet M."/>
            <person name="Groussin M."/>
            <person name="Gibbons S.M."/>
            <person name="Avila-Pacheco J."/>
            <person name="Jiang X."/>
            <person name="Kearney S.M."/>
            <person name="Perrotta A.R."/>
            <person name="Berdy B."/>
            <person name="Zhao S."/>
            <person name="Lieberman T.D."/>
            <person name="Swanson P.K."/>
            <person name="Smith M."/>
            <person name="Roesemann S."/>
            <person name="Alexander J.E."/>
            <person name="Rich S.A."/>
            <person name="Livny J."/>
            <person name="Vlamakis H."/>
            <person name="Clish C."/>
            <person name="Bullock K."/>
            <person name="Deik A."/>
            <person name="Scott J."/>
            <person name="Pierce K.A."/>
            <person name="Xavier R.J."/>
            <person name="Alm E.J."/>
        </authorList>
    </citation>
    <scope>NUCLEOTIDE SEQUENCE [LARGE SCALE GENOMIC DNA]</scope>
    <source>
        <strain evidence="13 14">BIOML-A2</strain>
    </source>
</reference>
<dbReference type="SUPFAM" id="SSF53218">
    <property type="entry name" value="Molybdenum cofactor biosynthesis proteins"/>
    <property type="match status" value="1"/>
</dbReference>
<gene>
    <name evidence="13" type="ORF">GMD42_08420</name>
</gene>
<keyword evidence="7 11" id="KW-0479">Metal-binding</keyword>
<dbReference type="Gene3D" id="2.40.340.10">
    <property type="entry name" value="MoeA, C-terminal, domain IV"/>
    <property type="match status" value="1"/>
</dbReference>
<dbReference type="NCBIfam" id="NF045515">
    <property type="entry name" value="Glp_gephyrin"/>
    <property type="match status" value="1"/>
</dbReference>
<dbReference type="SUPFAM" id="SSF63867">
    <property type="entry name" value="MoeA C-terminal domain-like"/>
    <property type="match status" value="1"/>
</dbReference>
<dbReference type="SUPFAM" id="SSF63882">
    <property type="entry name" value="MoeA N-terminal region -like"/>
    <property type="match status" value="1"/>
</dbReference>
<dbReference type="Pfam" id="PF03454">
    <property type="entry name" value="MoeA_C"/>
    <property type="match status" value="1"/>
</dbReference>
<dbReference type="Gene3D" id="2.170.190.11">
    <property type="entry name" value="Molybdopterin biosynthesis moea protein, domain 3"/>
    <property type="match status" value="1"/>
</dbReference>
<organism evidence="13 14">
    <name type="scientific">Parasutterella excrementihominis</name>
    <dbReference type="NCBI Taxonomy" id="487175"/>
    <lineage>
        <taxon>Bacteria</taxon>
        <taxon>Pseudomonadati</taxon>
        <taxon>Pseudomonadota</taxon>
        <taxon>Betaproteobacteria</taxon>
        <taxon>Burkholderiales</taxon>
        <taxon>Sutterellaceae</taxon>
        <taxon>Parasutterella</taxon>
    </lineage>
</organism>
<keyword evidence="6 11" id="KW-0808">Transferase</keyword>
<dbReference type="GO" id="GO:0046872">
    <property type="term" value="F:metal ion binding"/>
    <property type="evidence" value="ECO:0007669"/>
    <property type="project" value="UniProtKB-UniRule"/>
</dbReference>
<evidence type="ECO:0000259" key="12">
    <source>
        <dbReference type="SMART" id="SM00852"/>
    </source>
</evidence>
<keyword evidence="9 11" id="KW-0501">Molybdenum cofactor biosynthesis</keyword>
<dbReference type="GO" id="GO:0005829">
    <property type="term" value="C:cytosol"/>
    <property type="evidence" value="ECO:0007669"/>
    <property type="project" value="TreeGrafter"/>
</dbReference>
<evidence type="ECO:0000256" key="10">
    <source>
        <dbReference type="ARBA" id="ARBA00047317"/>
    </source>
</evidence>
<dbReference type="GO" id="GO:0061599">
    <property type="term" value="F:molybdopterin molybdotransferase activity"/>
    <property type="evidence" value="ECO:0007669"/>
    <property type="project" value="UniProtKB-UniRule"/>
</dbReference>
<comment type="pathway">
    <text evidence="3 11">Cofactor biosynthesis; molybdopterin biosynthesis.</text>
</comment>
<evidence type="ECO:0000256" key="1">
    <source>
        <dbReference type="ARBA" id="ARBA00001946"/>
    </source>
</evidence>
<dbReference type="RefSeq" id="WP_155165748.1">
    <property type="nucleotide sequence ID" value="NZ_DBGEHT010000003.1"/>
</dbReference>
<dbReference type="InterPro" id="IPR001453">
    <property type="entry name" value="MoaB/Mog_dom"/>
</dbReference>
<dbReference type="Gene3D" id="3.90.105.10">
    <property type="entry name" value="Molybdopterin biosynthesis moea protein, domain 2"/>
    <property type="match status" value="1"/>
</dbReference>
<dbReference type="Pfam" id="PF03453">
    <property type="entry name" value="MoeA_N"/>
    <property type="match status" value="1"/>
</dbReference>
<protein>
    <recommendedName>
        <fullName evidence="11">Molybdopterin molybdenumtransferase</fullName>
        <ecNumber evidence="11">2.10.1.1</ecNumber>
    </recommendedName>
</protein>
<evidence type="ECO:0000313" key="14">
    <source>
        <dbReference type="Proteomes" id="UP000462362"/>
    </source>
</evidence>
<comment type="similarity">
    <text evidence="4 11">Belongs to the MoeA family.</text>
</comment>
<dbReference type="CDD" id="cd00887">
    <property type="entry name" value="MoeA"/>
    <property type="match status" value="1"/>
</dbReference>
<dbReference type="InterPro" id="IPR038987">
    <property type="entry name" value="MoeA-like"/>
</dbReference>
<comment type="catalytic activity">
    <reaction evidence="10">
        <text>adenylyl-molybdopterin + molybdate = Mo-molybdopterin + AMP + H(+)</text>
        <dbReference type="Rhea" id="RHEA:35047"/>
        <dbReference type="ChEBI" id="CHEBI:15378"/>
        <dbReference type="ChEBI" id="CHEBI:36264"/>
        <dbReference type="ChEBI" id="CHEBI:62727"/>
        <dbReference type="ChEBI" id="CHEBI:71302"/>
        <dbReference type="ChEBI" id="CHEBI:456215"/>
        <dbReference type="EC" id="2.10.1.1"/>
    </reaction>
</comment>
<evidence type="ECO:0000256" key="11">
    <source>
        <dbReference type="RuleBase" id="RU365090"/>
    </source>
</evidence>
<feature type="domain" description="MoaB/Mog" evidence="12">
    <location>
        <begin position="178"/>
        <end position="315"/>
    </location>
</feature>
<dbReference type="InterPro" id="IPR036688">
    <property type="entry name" value="MoeA_C_domain_IV_sf"/>
</dbReference>
<evidence type="ECO:0000256" key="4">
    <source>
        <dbReference type="ARBA" id="ARBA00010763"/>
    </source>
</evidence>
<keyword evidence="5 11" id="KW-0500">Molybdenum</keyword>
<comment type="cofactor">
    <cofactor evidence="1 11">
        <name>Mg(2+)</name>
        <dbReference type="ChEBI" id="CHEBI:18420"/>
    </cofactor>
</comment>
<dbReference type="UniPathway" id="UPA00344"/>
<dbReference type="PANTHER" id="PTHR10192:SF5">
    <property type="entry name" value="GEPHYRIN"/>
    <property type="match status" value="1"/>
</dbReference>